<keyword evidence="4 6" id="KW-0862">Zinc</keyword>
<evidence type="ECO:0000256" key="7">
    <source>
        <dbReference type="SAM" id="MobiDB-lite"/>
    </source>
</evidence>
<dbReference type="InterPro" id="IPR007527">
    <property type="entry name" value="Znf_SWIM"/>
</dbReference>
<evidence type="ECO:0000256" key="3">
    <source>
        <dbReference type="ARBA" id="ARBA00022771"/>
    </source>
</evidence>
<dbReference type="PROSITE" id="PS50966">
    <property type="entry name" value="ZF_SWIM"/>
    <property type="match status" value="1"/>
</dbReference>
<evidence type="ECO:0000256" key="2">
    <source>
        <dbReference type="ARBA" id="ARBA00022723"/>
    </source>
</evidence>
<feature type="domain" description="SWIM-type" evidence="8">
    <location>
        <begin position="547"/>
        <end position="583"/>
    </location>
</feature>
<dbReference type="InterPro" id="IPR031052">
    <property type="entry name" value="FHY3/FAR1"/>
</dbReference>
<comment type="function">
    <text evidence="6">Putative transcription activator involved in regulating light control of development.</text>
</comment>
<dbReference type="AlphaFoldDB" id="A0A6V7QVG1"/>
<dbReference type="InterPro" id="IPR006564">
    <property type="entry name" value="Znf_PMZ"/>
</dbReference>
<reference evidence="9" key="1">
    <citation type="submission" date="2020-07" db="EMBL/GenBank/DDBJ databases">
        <authorList>
            <person name="Lin J."/>
        </authorList>
    </citation>
    <scope>NUCLEOTIDE SEQUENCE</scope>
</reference>
<evidence type="ECO:0000256" key="4">
    <source>
        <dbReference type="ARBA" id="ARBA00022833"/>
    </source>
</evidence>
<dbReference type="PANTHER" id="PTHR31669">
    <property type="entry name" value="PROTEIN FAR1-RELATED SEQUENCE 10-RELATED"/>
    <property type="match status" value="1"/>
</dbReference>
<comment type="similarity">
    <text evidence="1 6">Belongs to the FHY3/FAR1 family.</text>
</comment>
<gene>
    <name evidence="9" type="ORF">CB5_LOCUS30052</name>
</gene>
<sequence length="725" mass="84615">MEEARHDAFGYPSLHEQFREGNDWLGTLNLIKDNPTNKDGDPLVPKLGMIFGSAEEAYQFYMAYGYRTGFGVIKRSCHSIDGVKVRAAFVCCKEGKPKVRPGPKSRRRLVAKTECKAMMVVKDNARKNQWEVDYLELNHNHPCDPEMVRFMKCFRDLPAWQKEHRPFNAKARVAPKRSSMNRASTQDKEYVNRPFAQREFRNEGGKGGKLRLVDGDVEALMKFFDKMQAQNSNFFYSWDMDEEGRLKNVYWADARSRAIYQYFSDVVTFDTVYLVNQYMMPFVAFLGVNNHGQSTLLGCGLLADETIENYVWLFKKWLRCMNDKPPDAIITSHSKVIERSVVEVFPNARHRFCLWHILKELPEMSGRTEDKEVLSLRMKKMVYDTLTPTDFEREWVEMINQYRLGDNQWLMSLFEDRKKWVPAYIKDTFWAGLSTIQRSERLDAFFDGYITPETTIKMFVEQYDDAMKHKFDREAYDDYRSFQHRPQLLSGLQFEEQITNLYTINMIQKFQDQVKQLMHVICSEVSRSGPVITYSVAVLGKERKVEYTVMYNNAEKDVWCICRSFQFKGILCSHALGVLRQELVTIIPNKYILNRWRKDYKRLHASSSSPPQVSRIREMRIYDYLYKHGHQYFADIVEIGATDVDSMEFALSVMKEAREKVLKYEESRGDRTVNGNRASDATQRGNSSADHSVNENIGNGASSKRIANQREKALENSKKKKRGSN</sequence>
<dbReference type="Pfam" id="PF10551">
    <property type="entry name" value="MULE"/>
    <property type="match status" value="1"/>
</dbReference>
<organism evidence="9">
    <name type="scientific">Ananas comosus var. bracteatus</name>
    <name type="common">red pineapple</name>
    <dbReference type="NCBI Taxonomy" id="296719"/>
    <lineage>
        <taxon>Eukaryota</taxon>
        <taxon>Viridiplantae</taxon>
        <taxon>Streptophyta</taxon>
        <taxon>Embryophyta</taxon>
        <taxon>Tracheophyta</taxon>
        <taxon>Spermatophyta</taxon>
        <taxon>Magnoliopsida</taxon>
        <taxon>Liliopsida</taxon>
        <taxon>Poales</taxon>
        <taxon>Bromeliaceae</taxon>
        <taxon>Bromelioideae</taxon>
        <taxon>Ananas</taxon>
    </lineage>
</organism>
<dbReference type="InterPro" id="IPR018289">
    <property type="entry name" value="MULE_transposase_dom"/>
</dbReference>
<feature type="compositionally biased region" description="Basic and acidic residues" evidence="7">
    <location>
        <begin position="708"/>
        <end position="717"/>
    </location>
</feature>
<dbReference type="InterPro" id="IPR004330">
    <property type="entry name" value="FAR1_DNA_bnd_dom"/>
</dbReference>
<feature type="compositionally biased region" description="Polar residues" evidence="7">
    <location>
        <begin position="673"/>
        <end position="706"/>
    </location>
</feature>
<dbReference type="Pfam" id="PF03101">
    <property type="entry name" value="FAR1"/>
    <property type="match status" value="1"/>
</dbReference>
<evidence type="ECO:0000256" key="1">
    <source>
        <dbReference type="ARBA" id="ARBA00005889"/>
    </source>
</evidence>
<protein>
    <recommendedName>
        <fullName evidence="6">Protein FAR1-RELATED SEQUENCE</fullName>
    </recommendedName>
</protein>
<evidence type="ECO:0000313" key="9">
    <source>
        <dbReference type="EMBL" id="CAD1846841.1"/>
    </source>
</evidence>
<dbReference type="Pfam" id="PF04434">
    <property type="entry name" value="SWIM"/>
    <property type="match status" value="1"/>
</dbReference>
<feature type="region of interest" description="Disordered" evidence="7">
    <location>
        <begin position="666"/>
        <end position="725"/>
    </location>
</feature>
<keyword evidence="2 6" id="KW-0479">Metal-binding</keyword>
<comment type="subcellular location">
    <subcellularLocation>
        <location evidence="6">Nucleus</location>
    </subcellularLocation>
</comment>
<name>A0A6V7QVG1_ANACO</name>
<proteinExistence type="inferred from homology"/>
<dbReference type="SMART" id="SM00575">
    <property type="entry name" value="ZnF_PMZ"/>
    <property type="match status" value="1"/>
</dbReference>
<evidence type="ECO:0000256" key="5">
    <source>
        <dbReference type="PROSITE-ProRule" id="PRU00325"/>
    </source>
</evidence>
<keyword evidence="3 5" id="KW-0863">Zinc-finger</keyword>
<dbReference type="GO" id="GO:0006355">
    <property type="term" value="P:regulation of DNA-templated transcription"/>
    <property type="evidence" value="ECO:0007669"/>
    <property type="project" value="UniProtKB-UniRule"/>
</dbReference>
<dbReference type="PANTHER" id="PTHR31669:SF220">
    <property type="entry name" value="PROTEIN FAR1-RELATED SEQUENCE"/>
    <property type="match status" value="1"/>
</dbReference>
<evidence type="ECO:0000259" key="8">
    <source>
        <dbReference type="PROSITE" id="PS50966"/>
    </source>
</evidence>
<evidence type="ECO:0000256" key="6">
    <source>
        <dbReference type="RuleBase" id="RU367018"/>
    </source>
</evidence>
<accession>A0A6V7QVG1</accession>
<dbReference type="GO" id="GO:0005634">
    <property type="term" value="C:nucleus"/>
    <property type="evidence" value="ECO:0007669"/>
    <property type="project" value="UniProtKB-SubCell"/>
</dbReference>
<dbReference type="EMBL" id="CAJEUB010000024">
    <property type="protein sequence ID" value="CAD1846841.1"/>
    <property type="molecule type" value="Genomic_DNA"/>
</dbReference>
<dbReference type="GO" id="GO:0008270">
    <property type="term" value="F:zinc ion binding"/>
    <property type="evidence" value="ECO:0007669"/>
    <property type="project" value="UniProtKB-UniRule"/>
</dbReference>
<keyword evidence="6" id="KW-0539">Nucleus</keyword>